<proteinExistence type="predicted"/>
<gene>
    <name evidence="1" type="ORF">AVEN_112322_1</name>
</gene>
<accession>A0A4Y2SLA9</accession>
<name>A0A4Y2SLA9_ARAVE</name>
<sequence length="149" mass="16945">MITDAPWFIRNKNILHDLKVPTIKDFFSKLAINFFNQIDNHSNPAIRSIPTYDPSINRKKRRPRTLLLQDKDKLFSLVEALFVKGGRPISPSFQLSFVLPFIGMPSTSRDQRNNSPCSLLHSLSPALASNLWVVTRQEGEEVNPPSSSR</sequence>
<reference evidence="1 2" key="1">
    <citation type="journal article" date="2019" name="Sci. Rep.">
        <title>Orb-weaving spider Araneus ventricosus genome elucidates the spidroin gene catalogue.</title>
        <authorList>
            <person name="Kono N."/>
            <person name="Nakamura H."/>
            <person name="Ohtoshi R."/>
            <person name="Moran D.A.P."/>
            <person name="Shinohara A."/>
            <person name="Yoshida Y."/>
            <person name="Fujiwara M."/>
            <person name="Mori M."/>
            <person name="Tomita M."/>
            <person name="Arakawa K."/>
        </authorList>
    </citation>
    <scope>NUCLEOTIDE SEQUENCE [LARGE SCALE GENOMIC DNA]</scope>
</reference>
<dbReference type="AlphaFoldDB" id="A0A4Y2SLA9"/>
<dbReference type="EMBL" id="BGPR01022256">
    <property type="protein sequence ID" value="GBN88396.1"/>
    <property type="molecule type" value="Genomic_DNA"/>
</dbReference>
<organism evidence="1 2">
    <name type="scientific">Araneus ventricosus</name>
    <name type="common">Orbweaver spider</name>
    <name type="synonym">Epeira ventricosa</name>
    <dbReference type="NCBI Taxonomy" id="182803"/>
    <lineage>
        <taxon>Eukaryota</taxon>
        <taxon>Metazoa</taxon>
        <taxon>Ecdysozoa</taxon>
        <taxon>Arthropoda</taxon>
        <taxon>Chelicerata</taxon>
        <taxon>Arachnida</taxon>
        <taxon>Araneae</taxon>
        <taxon>Araneomorphae</taxon>
        <taxon>Entelegynae</taxon>
        <taxon>Araneoidea</taxon>
        <taxon>Araneidae</taxon>
        <taxon>Araneus</taxon>
    </lineage>
</organism>
<evidence type="ECO:0000313" key="1">
    <source>
        <dbReference type="EMBL" id="GBN88396.1"/>
    </source>
</evidence>
<dbReference type="OrthoDB" id="412981at2759"/>
<evidence type="ECO:0000313" key="2">
    <source>
        <dbReference type="Proteomes" id="UP000499080"/>
    </source>
</evidence>
<protein>
    <submittedName>
        <fullName evidence="1">Uncharacterized protein</fullName>
    </submittedName>
</protein>
<comment type="caution">
    <text evidence="1">The sequence shown here is derived from an EMBL/GenBank/DDBJ whole genome shotgun (WGS) entry which is preliminary data.</text>
</comment>
<dbReference type="Proteomes" id="UP000499080">
    <property type="component" value="Unassembled WGS sequence"/>
</dbReference>
<keyword evidence="2" id="KW-1185">Reference proteome</keyword>